<dbReference type="GO" id="GO:0008168">
    <property type="term" value="F:methyltransferase activity"/>
    <property type="evidence" value="ECO:0007669"/>
    <property type="project" value="UniProtKB-KW"/>
</dbReference>
<comment type="caution">
    <text evidence="3">The sequence shown here is derived from an EMBL/GenBank/DDBJ whole genome shotgun (WGS) entry which is preliminary data.</text>
</comment>
<dbReference type="InterPro" id="IPR036388">
    <property type="entry name" value="WH-like_DNA-bd_sf"/>
</dbReference>
<dbReference type="InterPro" id="IPR053173">
    <property type="entry name" value="SAM-binding_MTase"/>
</dbReference>
<dbReference type="EMBL" id="JBEPLU010000001">
    <property type="protein sequence ID" value="MET3526036.1"/>
    <property type="molecule type" value="Genomic_DNA"/>
</dbReference>
<sequence>MPNDKPVDQGKLEAFQGKMVGDMGAAISAALVLIGDKLGLYRTLAEIGPASSLDLANAAGAAERYVREWLAAQAASGYVEYDRTTGRFSMSPEQAMVFADEGGPAFMAGGFEVLAAMFRDEPKVTDVFKSGKGLGWHEHDSCLFRGTERFFRPGYNANLTSAWIPALEGVEARLNEGARVADVGCGHGASTVLMAKAYPKSRFYGFDYHGPSIERARQSAREAGVEDRVEFEVATAKDFNGGAYDMVAIFDALHDMGDPVGAARHIRENLAPDGAWLLVEPYAHDDLADNLNPIGRLFYSASTMICTPASLSQEVGLGLGAQAGEAKLRKVAEEAGFTRFKRAAETPFNMVFDVRP</sequence>
<evidence type="ECO:0000259" key="2">
    <source>
        <dbReference type="Pfam" id="PF21320"/>
    </source>
</evidence>
<dbReference type="Gene3D" id="1.10.10.10">
    <property type="entry name" value="Winged helix-like DNA-binding domain superfamily/Winged helix DNA-binding domain"/>
    <property type="match status" value="1"/>
</dbReference>
<proteinExistence type="predicted"/>
<dbReference type="Pfam" id="PF21320">
    <property type="entry name" value="WHD_Rv2258c"/>
    <property type="match status" value="1"/>
</dbReference>
<evidence type="ECO:0000313" key="3">
    <source>
        <dbReference type="EMBL" id="MET3526036.1"/>
    </source>
</evidence>
<dbReference type="SUPFAM" id="SSF53335">
    <property type="entry name" value="S-adenosyl-L-methionine-dependent methyltransferases"/>
    <property type="match status" value="1"/>
</dbReference>
<dbReference type="PANTHER" id="PTHR45128">
    <property type="entry name" value="METHYLTRANSFERASE TYPE 11"/>
    <property type="match status" value="1"/>
</dbReference>
<evidence type="ECO:0000259" key="1">
    <source>
        <dbReference type="Pfam" id="PF13847"/>
    </source>
</evidence>
<reference evidence="3 4" key="1">
    <citation type="submission" date="2024-06" db="EMBL/GenBank/DDBJ databases">
        <title>Genomic Encyclopedia of Type Strains, Phase IV (KMG-IV): sequencing the most valuable type-strain genomes for metagenomic binning, comparative biology and taxonomic classification.</title>
        <authorList>
            <person name="Goeker M."/>
        </authorList>
    </citation>
    <scope>NUCLEOTIDE SEQUENCE [LARGE SCALE GENOMIC DNA]</scope>
    <source>
        <strain evidence="3 4">DSM 17809</strain>
    </source>
</reference>
<dbReference type="GO" id="GO:0032259">
    <property type="term" value="P:methylation"/>
    <property type="evidence" value="ECO:0007669"/>
    <property type="project" value="UniProtKB-KW"/>
</dbReference>
<dbReference type="Gene3D" id="3.40.50.150">
    <property type="entry name" value="Vaccinia Virus protein VP39"/>
    <property type="match status" value="1"/>
</dbReference>
<keyword evidence="3" id="KW-0489">Methyltransferase</keyword>
<name>A0ABV2EG68_9CAUL</name>
<keyword evidence="3" id="KW-0808">Transferase</keyword>
<organism evidence="3 4">
    <name type="scientific">Phenylobacterium koreense</name>
    <dbReference type="NCBI Taxonomy" id="266125"/>
    <lineage>
        <taxon>Bacteria</taxon>
        <taxon>Pseudomonadati</taxon>
        <taxon>Pseudomonadota</taxon>
        <taxon>Alphaproteobacteria</taxon>
        <taxon>Caulobacterales</taxon>
        <taxon>Caulobacteraceae</taxon>
        <taxon>Phenylobacterium</taxon>
    </lineage>
</organism>
<feature type="domain" description="Methyltransferase" evidence="1">
    <location>
        <begin position="175"/>
        <end position="296"/>
    </location>
</feature>
<keyword evidence="4" id="KW-1185">Reference proteome</keyword>
<feature type="domain" description="S-adenosylmethionine-dependent methyltransferase Rv2258c-like winged HTH" evidence="2">
    <location>
        <begin position="29"/>
        <end position="97"/>
    </location>
</feature>
<dbReference type="InterPro" id="IPR036390">
    <property type="entry name" value="WH_DNA-bd_sf"/>
</dbReference>
<dbReference type="InterPro" id="IPR025714">
    <property type="entry name" value="Methyltranfer_dom"/>
</dbReference>
<protein>
    <submittedName>
        <fullName evidence="3">SAM-dependent methyltransferase</fullName>
    </submittedName>
</protein>
<gene>
    <name evidence="3" type="ORF">ABID41_001131</name>
</gene>
<dbReference type="Proteomes" id="UP001549110">
    <property type="component" value="Unassembled WGS sequence"/>
</dbReference>
<dbReference type="Pfam" id="PF13847">
    <property type="entry name" value="Methyltransf_31"/>
    <property type="match status" value="1"/>
</dbReference>
<dbReference type="InterPro" id="IPR029063">
    <property type="entry name" value="SAM-dependent_MTases_sf"/>
</dbReference>
<evidence type="ECO:0000313" key="4">
    <source>
        <dbReference type="Proteomes" id="UP001549110"/>
    </source>
</evidence>
<dbReference type="SUPFAM" id="SSF46785">
    <property type="entry name" value="Winged helix' DNA-binding domain"/>
    <property type="match status" value="1"/>
</dbReference>
<accession>A0ABV2EG68</accession>
<dbReference type="PANTHER" id="PTHR45128:SF2">
    <property type="entry name" value="METHYLTRANSFERASE DOMAIN-CONTAINING PROTEIN"/>
    <property type="match status" value="1"/>
</dbReference>
<dbReference type="CDD" id="cd02440">
    <property type="entry name" value="AdoMet_MTases"/>
    <property type="match status" value="1"/>
</dbReference>
<dbReference type="RefSeq" id="WP_331928592.1">
    <property type="nucleotide sequence ID" value="NZ_JBEPLU010000001.1"/>
</dbReference>
<dbReference type="InterPro" id="IPR048711">
    <property type="entry name" value="WHD_Rv2258c"/>
</dbReference>